<evidence type="ECO:0000256" key="7">
    <source>
        <dbReference type="ARBA" id="ARBA00023136"/>
    </source>
</evidence>
<protein>
    <recommendedName>
        <fullName evidence="10">Cadherin domain-containing protein</fullName>
    </recommendedName>
</protein>
<dbReference type="AlphaFoldDB" id="A0A7N6AHV1"/>
<dbReference type="Ensembl" id="ENSATET00000070361.1">
    <property type="protein sequence ID" value="ENSATEP00000048164.1"/>
    <property type="gene ID" value="ENSATEG00000028294.1"/>
</dbReference>
<feature type="domain" description="Cadherin" evidence="10">
    <location>
        <begin position="446"/>
        <end position="563"/>
    </location>
</feature>
<evidence type="ECO:0000313" key="11">
    <source>
        <dbReference type="Ensembl" id="ENSATEP00000048164.1"/>
    </source>
</evidence>
<evidence type="ECO:0000256" key="6">
    <source>
        <dbReference type="ARBA" id="ARBA00022989"/>
    </source>
</evidence>
<evidence type="ECO:0000256" key="9">
    <source>
        <dbReference type="SAM" id="Phobius"/>
    </source>
</evidence>
<feature type="domain" description="Cadherin" evidence="10">
    <location>
        <begin position="235"/>
        <end position="339"/>
    </location>
</feature>
<dbReference type="Proteomes" id="UP000265040">
    <property type="component" value="Chromosome 13"/>
</dbReference>
<keyword evidence="5" id="KW-0130">Cell adhesion</keyword>
<feature type="domain" description="Cadherin" evidence="10">
    <location>
        <begin position="133"/>
        <end position="234"/>
    </location>
</feature>
<proteinExistence type="predicted"/>
<feature type="transmembrane region" description="Helical" evidence="9">
    <location>
        <begin position="623"/>
        <end position="646"/>
    </location>
</feature>
<keyword evidence="3" id="KW-0677">Repeat</keyword>
<dbReference type="PRINTS" id="PR00205">
    <property type="entry name" value="CADHERIN"/>
</dbReference>
<keyword evidence="7 9" id="KW-0472">Membrane</keyword>
<dbReference type="PANTHER" id="PTHR24025">
    <property type="entry name" value="DESMOGLEIN FAMILY MEMBER"/>
    <property type="match status" value="1"/>
</dbReference>
<dbReference type="GO" id="GO:0005509">
    <property type="term" value="F:calcium ion binding"/>
    <property type="evidence" value="ECO:0007669"/>
    <property type="project" value="UniProtKB-UniRule"/>
</dbReference>
<evidence type="ECO:0000256" key="3">
    <source>
        <dbReference type="ARBA" id="ARBA00022737"/>
    </source>
</evidence>
<organism evidence="11 12">
    <name type="scientific">Anabas testudineus</name>
    <name type="common">Climbing perch</name>
    <name type="synonym">Anthias testudineus</name>
    <dbReference type="NCBI Taxonomy" id="64144"/>
    <lineage>
        <taxon>Eukaryota</taxon>
        <taxon>Metazoa</taxon>
        <taxon>Chordata</taxon>
        <taxon>Craniata</taxon>
        <taxon>Vertebrata</taxon>
        <taxon>Euteleostomi</taxon>
        <taxon>Actinopterygii</taxon>
        <taxon>Neopterygii</taxon>
        <taxon>Teleostei</taxon>
        <taxon>Neoteleostei</taxon>
        <taxon>Acanthomorphata</taxon>
        <taxon>Anabantaria</taxon>
        <taxon>Anabantiformes</taxon>
        <taxon>Anabantoidei</taxon>
        <taxon>Anabantidae</taxon>
        <taxon>Anabas</taxon>
    </lineage>
</organism>
<sequence>MLSVSQLTVIASDMHPVQPLSSSVLVTVLIGDVNDHWPQFMNSPYVAYVSNEMGPGENIYFHFILDKSSMALKVVLYCLFSVFPAGSVVCALRQTEDIVVNVHVEDAGENPKFDISTISISSTLSEDEPVGTLVAIFFTKVSEDASIGHSIIQVTSNDDDIGVNAIINYSIIDQSDHIPFNINFTSGYITVERPLDREMQDLYILKVNANDSAWSISTDITIVVTDINDNKPVFSDNFYTVVLPETKEEDIFVMQVLAADADLGQNSEILYFIEPSNEEFWVNATTGEIYTKRQLTLYNYPFEIYQFTVFAFDCGSDPLHSNTAVSVRLVPYNHYPPMILPLQSLIVIPSHIAVGTEVVQLTAIDLDANNSSVNIEFVLNGGNASDFFWIHSDNGKLILHQTLAESVNLRLTLIVVAKDQGTPSLSSQTEITFEITGRNQFPPLFKEPDVTFSVPEDLPIGSVIGKIQAEDADYGPNGAIMYCITPGNQYFPFSVGEASGLLTLMTELDFEKQGVYHLQIKAMDGGWASKTGAQVKENQPQGTIVARLNAFDSDLPLNQGPFTYWLVNPSTEIPFSLTPDGVLFTMRPTDREQISAFHILVAVRDAGIPPLDNLEFYRRSMNYFLEVVGVSVFIFLFLSLLFFNMLNCLLKLLIMVALSHK</sequence>
<keyword evidence="6 9" id="KW-1133">Transmembrane helix</keyword>
<evidence type="ECO:0000256" key="5">
    <source>
        <dbReference type="ARBA" id="ARBA00022889"/>
    </source>
</evidence>
<accession>A0A7N6AHV1</accession>
<dbReference type="PANTHER" id="PTHR24025:SF23">
    <property type="entry name" value="NEURAL-CADHERIN"/>
    <property type="match status" value="1"/>
</dbReference>
<dbReference type="GO" id="GO:0005911">
    <property type="term" value="C:cell-cell junction"/>
    <property type="evidence" value="ECO:0007669"/>
    <property type="project" value="TreeGrafter"/>
</dbReference>
<dbReference type="InterPro" id="IPR002126">
    <property type="entry name" value="Cadherin-like_dom"/>
</dbReference>
<dbReference type="SUPFAM" id="SSF49313">
    <property type="entry name" value="Cadherin-like"/>
    <property type="match status" value="6"/>
</dbReference>
<evidence type="ECO:0000256" key="8">
    <source>
        <dbReference type="PROSITE-ProRule" id="PRU00043"/>
    </source>
</evidence>
<evidence type="ECO:0000259" key="10">
    <source>
        <dbReference type="PROSITE" id="PS50268"/>
    </source>
</evidence>
<reference evidence="11" key="2">
    <citation type="submission" date="2025-08" db="UniProtKB">
        <authorList>
            <consortium name="Ensembl"/>
        </authorList>
    </citation>
    <scope>IDENTIFICATION</scope>
</reference>
<dbReference type="Gene3D" id="2.60.40.60">
    <property type="entry name" value="Cadherins"/>
    <property type="match status" value="6"/>
</dbReference>
<dbReference type="SMART" id="SM00112">
    <property type="entry name" value="CA"/>
    <property type="match status" value="5"/>
</dbReference>
<evidence type="ECO:0000256" key="1">
    <source>
        <dbReference type="ARBA" id="ARBA00004370"/>
    </source>
</evidence>
<feature type="domain" description="Cadherin" evidence="10">
    <location>
        <begin position="6"/>
        <end position="40"/>
    </location>
</feature>
<keyword evidence="12" id="KW-1185">Reference proteome</keyword>
<dbReference type="CDD" id="cd11304">
    <property type="entry name" value="Cadherin_repeat"/>
    <property type="match status" value="6"/>
</dbReference>
<keyword evidence="2 9" id="KW-0812">Transmembrane</keyword>
<dbReference type="PROSITE" id="PS00232">
    <property type="entry name" value="CADHERIN_1"/>
    <property type="match status" value="2"/>
</dbReference>
<dbReference type="InterPro" id="IPR015919">
    <property type="entry name" value="Cadherin-like_sf"/>
</dbReference>
<dbReference type="InterPro" id="IPR050971">
    <property type="entry name" value="Cadherin-domain_protein"/>
</dbReference>
<dbReference type="Pfam" id="PF00028">
    <property type="entry name" value="Cadherin"/>
    <property type="match status" value="5"/>
</dbReference>
<reference evidence="11" key="3">
    <citation type="submission" date="2025-09" db="UniProtKB">
        <authorList>
            <consortium name="Ensembl"/>
        </authorList>
    </citation>
    <scope>IDENTIFICATION</scope>
</reference>
<dbReference type="GO" id="GO:0007156">
    <property type="term" value="P:homophilic cell adhesion via plasma membrane adhesion molecules"/>
    <property type="evidence" value="ECO:0007669"/>
    <property type="project" value="InterPro"/>
</dbReference>
<comment type="subcellular location">
    <subcellularLocation>
        <location evidence="1">Membrane</location>
    </subcellularLocation>
</comment>
<dbReference type="PROSITE" id="PS50268">
    <property type="entry name" value="CADHERIN_2"/>
    <property type="match status" value="5"/>
</dbReference>
<evidence type="ECO:0000256" key="2">
    <source>
        <dbReference type="ARBA" id="ARBA00022692"/>
    </source>
</evidence>
<name>A0A7N6AHV1_ANATE</name>
<dbReference type="GO" id="GO:0005886">
    <property type="term" value="C:plasma membrane"/>
    <property type="evidence" value="ECO:0007669"/>
    <property type="project" value="InterPro"/>
</dbReference>
<dbReference type="GeneTree" id="ENSGT00940000155719"/>
<evidence type="ECO:0000256" key="4">
    <source>
        <dbReference type="ARBA" id="ARBA00022837"/>
    </source>
</evidence>
<evidence type="ECO:0000313" key="12">
    <source>
        <dbReference type="Proteomes" id="UP000265040"/>
    </source>
</evidence>
<reference evidence="11" key="1">
    <citation type="submission" date="2021-04" db="EMBL/GenBank/DDBJ databases">
        <authorList>
            <consortium name="Wellcome Sanger Institute Data Sharing"/>
        </authorList>
    </citation>
    <scope>NUCLEOTIDE SEQUENCE [LARGE SCALE GENOMIC DNA]</scope>
</reference>
<dbReference type="InterPro" id="IPR020894">
    <property type="entry name" value="Cadherin_CS"/>
</dbReference>
<dbReference type="GO" id="GO:0009653">
    <property type="term" value="P:anatomical structure morphogenesis"/>
    <property type="evidence" value="ECO:0007669"/>
    <property type="project" value="UniProtKB-ARBA"/>
</dbReference>
<feature type="domain" description="Cadherin" evidence="10">
    <location>
        <begin position="340"/>
        <end position="445"/>
    </location>
</feature>
<keyword evidence="4 8" id="KW-0106">Calcium</keyword>